<keyword evidence="13" id="KW-1185">Reference proteome</keyword>
<evidence type="ECO:0000256" key="3">
    <source>
        <dbReference type="ARBA" id="ARBA00011890"/>
    </source>
</evidence>
<gene>
    <name evidence="12" type="ORF">STRNI_002234</name>
</gene>
<dbReference type="InterPro" id="IPR029063">
    <property type="entry name" value="SAM-dependent_MTases_sf"/>
</dbReference>
<dbReference type="Gene3D" id="3.40.50.150">
    <property type="entry name" value="Vaccinia Virus protein VP39"/>
    <property type="match status" value="1"/>
</dbReference>
<evidence type="ECO:0000256" key="10">
    <source>
        <dbReference type="ARBA" id="ARBA00031323"/>
    </source>
</evidence>
<evidence type="ECO:0000313" key="13">
    <source>
        <dbReference type="Proteomes" id="UP001210169"/>
    </source>
</evidence>
<dbReference type="SUPFAM" id="SSF53335">
    <property type="entry name" value="S-adenosyl-L-methionine-dependent methyltransferases"/>
    <property type="match status" value="1"/>
</dbReference>
<evidence type="ECO:0000256" key="1">
    <source>
        <dbReference type="ARBA" id="ARBA00004496"/>
    </source>
</evidence>
<evidence type="ECO:0000256" key="9">
    <source>
        <dbReference type="ARBA" id="ARBA00030757"/>
    </source>
</evidence>
<dbReference type="InterPro" id="IPR000682">
    <property type="entry name" value="PCMT"/>
</dbReference>
<comment type="subcellular location">
    <subcellularLocation>
        <location evidence="1">Cytoplasm</location>
    </subcellularLocation>
</comment>
<keyword evidence="7" id="KW-0808">Transferase</keyword>
<evidence type="ECO:0000256" key="7">
    <source>
        <dbReference type="ARBA" id="ARBA00022679"/>
    </source>
</evidence>
<dbReference type="PANTHER" id="PTHR11579:SF0">
    <property type="entry name" value="PROTEIN-L-ISOASPARTATE(D-ASPARTATE) O-METHYLTRANSFERASE"/>
    <property type="match status" value="1"/>
</dbReference>
<dbReference type="Proteomes" id="UP001210169">
    <property type="component" value="Chromosome"/>
</dbReference>
<dbReference type="PANTHER" id="PTHR11579">
    <property type="entry name" value="PROTEIN-L-ISOASPARTATE O-METHYLTRANSFERASE"/>
    <property type="match status" value="1"/>
</dbReference>
<dbReference type="EMBL" id="CP114203">
    <property type="protein sequence ID" value="WAU04012.1"/>
    <property type="molecule type" value="Genomic_DNA"/>
</dbReference>
<evidence type="ECO:0000256" key="5">
    <source>
        <dbReference type="ARBA" id="ARBA00022490"/>
    </source>
</evidence>
<sequence length="366" mass="39540">MPQAYVRRSAPEERTPRWDLLDWAVRGDREELLGVLYGGESVLIQHDGEPLLGRVPGARSGGMITSMSSTVGMTAGLLRELDLRAGHRVLDVGIGAGVTAAVACWVCGERGVVTVDRDPHVTEAARTHLAELGYRPTVVTGNGEAGWEERAPYDRVFVSYAVPWVSWAWVEQLAPGGRVLASVTGTSPSWPGLAVITRTAHGRVEGELRAVEFGHRPGHGFQRIFLSRAFVERISAADGGRSFHSRTAPPPDEPRGLWLAVAALRPGLVRNWGADHLMIGAPACGSWLTVRPGAAGTWTMTACGPRDIWDEIQTVAARWRAAGSPTSYRLCLDAHGEQWVSAGSGEKELAWSLPRPTSQEPTEVRA</sequence>
<name>A0ABY7J1H0_STRNI</name>
<keyword evidence="6 12" id="KW-0489">Methyltransferase</keyword>
<evidence type="ECO:0000256" key="4">
    <source>
        <dbReference type="ARBA" id="ARBA00013346"/>
    </source>
</evidence>
<keyword evidence="5" id="KW-0963">Cytoplasm</keyword>
<evidence type="ECO:0000256" key="11">
    <source>
        <dbReference type="ARBA" id="ARBA00031350"/>
    </source>
</evidence>
<dbReference type="Pfam" id="PF01135">
    <property type="entry name" value="PCMT"/>
    <property type="match status" value="1"/>
</dbReference>
<dbReference type="GO" id="GO:0008168">
    <property type="term" value="F:methyltransferase activity"/>
    <property type="evidence" value="ECO:0007669"/>
    <property type="project" value="UniProtKB-KW"/>
</dbReference>
<proteinExistence type="inferred from homology"/>
<comment type="similarity">
    <text evidence="2">Belongs to the methyltransferase superfamily. L-isoaspartyl/D-aspartyl protein methyltransferase family.</text>
</comment>
<dbReference type="CDD" id="cd02440">
    <property type="entry name" value="AdoMet_MTases"/>
    <property type="match status" value="1"/>
</dbReference>
<reference evidence="12 13" key="1">
    <citation type="submission" date="2022-12" db="EMBL/GenBank/DDBJ databases">
        <authorList>
            <person name="Ruckert C."/>
            <person name="Busche T."/>
            <person name="Kalinowski J."/>
            <person name="Wittmann C."/>
        </authorList>
    </citation>
    <scope>NUCLEOTIDE SEQUENCE [LARGE SCALE GENOMIC DNA]</scope>
    <source>
        <strain evidence="12 13">DSM 40276</strain>
    </source>
</reference>
<dbReference type="EC" id="2.1.1.77" evidence="3"/>
<dbReference type="GO" id="GO:0032259">
    <property type="term" value="P:methylation"/>
    <property type="evidence" value="ECO:0007669"/>
    <property type="project" value="UniProtKB-KW"/>
</dbReference>
<protein>
    <recommendedName>
        <fullName evidence="4">Protein-L-isoaspartate O-methyltransferase</fullName>
        <ecNumber evidence="3">2.1.1.77</ecNumber>
    </recommendedName>
    <alternativeName>
        <fullName evidence="11">L-isoaspartyl protein carboxyl methyltransferase</fullName>
    </alternativeName>
    <alternativeName>
        <fullName evidence="9">Protein L-isoaspartyl methyltransferase</fullName>
    </alternativeName>
    <alternativeName>
        <fullName evidence="10">Protein-beta-aspartate methyltransferase</fullName>
    </alternativeName>
</protein>
<evidence type="ECO:0000256" key="6">
    <source>
        <dbReference type="ARBA" id="ARBA00022603"/>
    </source>
</evidence>
<accession>A0ABY7J1H0</accession>
<evidence type="ECO:0000256" key="2">
    <source>
        <dbReference type="ARBA" id="ARBA00005369"/>
    </source>
</evidence>
<evidence type="ECO:0000256" key="8">
    <source>
        <dbReference type="ARBA" id="ARBA00022691"/>
    </source>
</evidence>
<evidence type="ECO:0000313" key="12">
    <source>
        <dbReference type="EMBL" id="WAU04012.1"/>
    </source>
</evidence>
<dbReference type="RefSeq" id="WP_381845865.1">
    <property type="nucleotide sequence ID" value="NZ_JBHSKQ010000027.1"/>
</dbReference>
<organism evidence="12 13">
    <name type="scientific">Streptomyces nigrescens</name>
    <dbReference type="NCBI Taxonomy" id="1920"/>
    <lineage>
        <taxon>Bacteria</taxon>
        <taxon>Bacillati</taxon>
        <taxon>Actinomycetota</taxon>
        <taxon>Actinomycetes</taxon>
        <taxon>Kitasatosporales</taxon>
        <taxon>Streptomycetaceae</taxon>
        <taxon>Streptomyces</taxon>
    </lineage>
</organism>
<keyword evidence="8" id="KW-0949">S-adenosyl-L-methionine</keyword>